<dbReference type="Proteomes" id="UP001164392">
    <property type="component" value="Chromosome"/>
</dbReference>
<proteinExistence type="predicted"/>
<evidence type="ECO:0000259" key="2">
    <source>
        <dbReference type="Pfam" id="PF02625"/>
    </source>
</evidence>
<evidence type="ECO:0000313" key="5">
    <source>
        <dbReference type="Proteomes" id="UP001164392"/>
    </source>
</evidence>
<feature type="region of interest" description="Disordered" evidence="1">
    <location>
        <begin position="370"/>
        <end position="392"/>
    </location>
</feature>
<name>A0AA46SXG7_9XANT</name>
<dbReference type="Gene3D" id="3.40.50.720">
    <property type="entry name" value="NAD(P)-binding Rossmann-like Domain"/>
    <property type="match status" value="1"/>
</dbReference>
<evidence type="ECO:0000313" key="4">
    <source>
        <dbReference type="EMBL" id="UYK90307.1"/>
    </source>
</evidence>
<dbReference type="InterPro" id="IPR003777">
    <property type="entry name" value="XdhC_CoxI"/>
</dbReference>
<dbReference type="AlphaFoldDB" id="A0AA46SXG7"/>
<evidence type="ECO:0000256" key="1">
    <source>
        <dbReference type="SAM" id="MobiDB-lite"/>
    </source>
</evidence>
<dbReference type="Pfam" id="PF13478">
    <property type="entry name" value="XdhC_C"/>
    <property type="match status" value="1"/>
</dbReference>
<accession>A0AA46SXG7</accession>
<evidence type="ECO:0000259" key="3">
    <source>
        <dbReference type="Pfam" id="PF13478"/>
    </source>
</evidence>
<reference evidence="4" key="1">
    <citation type="submission" date="2022-06" db="EMBL/GenBank/DDBJ databases">
        <title>Dynamics of rice microbiomes reveals core vertical transmitted seed endophytes.</title>
        <authorList>
            <person name="Liao K."/>
            <person name="Zhang X."/>
        </authorList>
    </citation>
    <scope>NUCLEOTIDE SEQUENCE</scope>
    <source>
        <strain evidence="4">JR3-14</strain>
    </source>
</reference>
<dbReference type="PANTHER" id="PTHR30388:SF4">
    <property type="entry name" value="MOLYBDENUM COFACTOR INSERTION CHAPERONE PAOD"/>
    <property type="match status" value="1"/>
</dbReference>
<organism evidence="4 5">
    <name type="scientific">Xanthomonas sacchari</name>
    <dbReference type="NCBI Taxonomy" id="56458"/>
    <lineage>
        <taxon>Bacteria</taxon>
        <taxon>Pseudomonadati</taxon>
        <taxon>Pseudomonadota</taxon>
        <taxon>Gammaproteobacteria</taxon>
        <taxon>Lysobacterales</taxon>
        <taxon>Lysobacteraceae</taxon>
        <taxon>Xanthomonas</taxon>
    </lineage>
</organism>
<feature type="domain" description="XdhC Rossmann" evidence="3">
    <location>
        <begin position="225"/>
        <end position="361"/>
    </location>
</feature>
<dbReference type="InterPro" id="IPR052698">
    <property type="entry name" value="MoCofactor_Util/Proc"/>
</dbReference>
<dbReference type="Pfam" id="PF02625">
    <property type="entry name" value="XdhC_CoxI"/>
    <property type="match status" value="1"/>
</dbReference>
<sequence length="401" mass="42530">MPRIPDRMPTSVVAQTYRCCREPTPTHGGQGHLATTGCRLGSGFPRCLCRRMSAARHCLHAAIDASRRGTPAVLAVAMAREGSTYAHAGAMALFGPDGTQQGWLSGGCLEPQIARCAAEAAVAGMPVWMEIDTREDEDLLSGSSAGCRGRLHLALLPLLALPGFDGLAQAWLQGHGGLTLALEADGRIAASVAEQALRWCLRWHTLSAAPPRVGEVQVPPPPRVSVFGAGPETTVLLPLLRQLGWMTTLVEQRPRWSALAALADRALACTPTRALADCDGSDAALVMHHSFELDREALDALASSAIPFLGLLGPVRRREDLFRLLSPTQRAQLSPRLHSPIGLRLGGNGAEAIALSIAAQLQASRAAPPRLSAVAQASDRPRRSHRDTLTAAPRLLAEGAR</sequence>
<protein>
    <submittedName>
        <fullName evidence="4">XdhC family protein</fullName>
    </submittedName>
</protein>
<gene>
    <name evidence="4" type="ORF">NG824_07845</name>
</gene>
<dbReference type="InterPro" id="IPR027051">
    <property type="entry name" value="XdhC_Rossmann_dom"/>
</dbReference>
<feature type="domain" description="XdhC- CoxI" evidence="2">
    <location>
        <begin position="67"/>
        <end position="124"/>
    </location>
</feature>
<dbReference type="PANTHER" id="PTHR30388">
    <property type="entry name" value="ALDEHYDE OXIDOREDUCTASE MOLYBDENUM COFACTOR ASSEMBLY PROTEIN"/>
    <property type="match status" value="1"/>
</dbReference>
<dbReference type="EMBL" id="CP099534">
    <property type="protein sequence ID" value="UYK90307.1"/>
    <property type="molecule type" value="Genomic_DNA"/>
</dbReference>